<dbReference type="RefSeq" id="WP_146820743.1">
    <property type="nucleotide sequence ID" value="NZ_CP029077.1"/>
</dbReference>
<gene>
    <name evidence="2" type="ORF">Deia_00681</name>
</gene>
<keyword evidence="1" id="KW-0175">Coiled coil</keyword>
<name>A0A5B8XDY6_9RICK</name>
<reference evidence="2 3" key="1">
    <citation type="journal article" date="2019" name="ISME J.">
        <title>Deianiraea, an extracellular bacterium associated with the ciliate Paramecium, suggests an alternative scenario for the evolution of Rickettsiales.</title>
        <authorList>
            <person name="Castelli M."/>
            <person name="Sabaneyeva E."/>
            <person name="Lanzoni O."/>
            <person name="Lebedeva N."/>
            <person name="Floriano A.M."/>
            <person name="Gaiarsa S."/>
            <person name="Benken K."/>
            <person name="Modeo L."/>
            <person name="Bandi C."/>
            <person name="Potekhin A."/>
            <person name="Sassera D."/>
            <person name="Petroni G."/>
        </authorList>
    </citation>
    <scope>NUCLEOTIDE SEQUENCE [LARGE SCALE GENOMIC DNA]</scope>
    <source>
        <strain evidence="2">CyL4-1</strain>
    </source>
</reference>
<dbReference type="EMBL" id="CP029077">
    <property type="protein sequence ID" value="QED23473.1"/>
    <property type="molecule type" value="Genomic_DNA"/>
</dbReference>
<dbReference type="Proteomes" id="UP000321934">
    <property type="component" value="Chromosome"/>
</dbReference>
<evidence type="ECO:0000313" key="2">
    <source>
        <dbReference type="EMBL" id="QED23473.1"/>
    </source>
</evidence>
<accession>A0A5B8XDY6</accession>
<proteinExistence type="predicted"/>
<evidence type="ECO:0000313" key="3">
    <source>
        <dbReference type="Proteomes" id="UP000321934"/>
    </source>
</evidence>
<sequence length="356" mass="41666">MEQQNKTKSIGQFVNDTDSVIEDFEIEIDKADIMSKDTTLSKAEREKAENKKNILTNYLENIKIQKDCFNKMDPSQELTHEIGRKVVEETVARIEEKYLIRDSQNIAENMTQDLPKHVTKNEQINEINNVKSGIQNYYYNTQKDINKAERYKSEKTQELQEVQETIKSIEAELQILQNEKHSVQKESLWQQLINFLTGQQSKAEQLQEQIEDVHNYLEEKKGQQSFILEKLNEEIANNPENVLQKDGIHQAVDQFHYEYDQQERGNQQPQFRGSFDNDDTLMESNGFDEEIDEEQYDDKRSKFHISTQGSLYEEKSIYNPEGNSYVDKDKSAILDGLKHPKSTISINSSSFNHSRY</sequence>
<dbReference type="AlphaFoldDB" id="A0A5B8XDY6"/>
<protein>
    <submittedName>
        <fullName evidence="2">Uncharacterized protein</fullName>
    </submittedName>
</protein>
<organism evidence="2 3">
    <name type="scientific">Candidatus Deianiraea vastatrix</name>
    <dbReference type="NCBI Taxonomy" id="2163644"/>
    <lineage>
        <taxon>Bacteria</taxon>
        <taxon>Pseudomonadati</taxon>
        <taxon>Pseudomonadota</taxon>
        <taxon>Alphaproteobacteria</taxon>
        <taxon>Rickettsiales</taxon>
        <taxon>Candidatus Deianiraeaceae</taxon>
        <taxon>Candidatus Deianiraea</taxon>
    </lineage>
</organism>
<feature type="coiled-coil region" evidence="1">
    <location>
        <begin position="145"/>
        <end position="223"/>
    </location>
</feature>
<keyword evidence="3" id="KW-1185">Reference proteome</keyword>
<evidence type="ECO:0000256" key="1">
    <source>
        <dbReference type="SAM" id="Coils"/>
    </source>
</evidence>